<accession>A0A845RGF8</accession>
<dbReference type="AlphaFoldDB" id="A0A845RGF8"/>
<proteinExistence type="predicted"/>
<dbReference type="Proteomes" id="UP000446348">
    <property type="component" value="Unassembled WGS sequence"/>
</dbReference>
<reference evidence="1 2" key="1">
    <citation type="submission" date="2018-08" db="EMBL/GenBank/DDBJ databases">
        <title>Murine metabolic-syndrome-specific gut microbial biobank.</title>
        <authorList>
            <person name="Liu C."/>
        </authorList>
    </citation>
    <scope>NUCLEOTIDE SEQUENCE [LARGE SCALE GENOMIC DNA]</scope>
    <source>
        <strain evidence="1 2">X69</strain>
    </source>
</reference>
<evidence type="ECO:0008006" key="3">
    <source>
        <dbReference type="Google" id="ProtNLM"/>
    </source>
</evidence>
<evidence type="ECO:0000313" key="2">
    <source>
        <dbReference type="Proteomes" id="UP000446348"/>
    </source>
</evidence>
<evidence type="ECO:0000313" key="1">
    <source>
        <dbReference type="EMBL" id="NBI78457.1"/>
    </source>
</evidence>
<organism evidence="1 2">
    <name type="scientific">Anaerotruncus colihominis</name>
    <dbReference type="NCBI Taxonomy" id="169435"/>
    <lineage>
        <taxon>Bacteria</taxon>
        <taxon>Bacillati</taxon>
        <taxon>Bacillota</taxon>
        <taxon>Clostridia</taxon>
        <taxon>Eubacteriales</taxon>
        <taxon>Oscillospiraceae</taxon>
        <taxon>Anaerotruncus</taxon>
    </lineage>
</organism>
<name>A0A845RGF8_9FIRM</name>
<gene>
    <name evidence="1" type="ORF">D3Z39_06155</name>
</gene>
<protein>
    <recommendedName>
        <fullName evidence="3">Transposase</fullName>
    </recommendedName>
</protein>
<comment type="caution">
    <text evidence="1">The sequence shown here is derived from an EMBL/GenBank/DDBJ whole genome shotgun (WGS) entry which is preliminary data.</text>
</comment>
<dbReference type="EMBL" id="QXWZ01000007">
    <property type="protein sequence ID" value="NBI78457.1"/>
    <property type="molecule type" value="Genomic_DNA"/>
</dbReference>
<sequence length="77" mass="9148">MSRKDRLFTWNQFEIVKIADNFPIIRKQFRCRNSTLRPDKSTPKAVSKFTWAKKKGTLRRPFLTDSRLLKTDGLFSL</sequence>